<comment type="similarity">
    <text evidence="1 7">Belongs to the peptidase S10 family.</text>
</comment>
<sequence>MSPATVLVLLLAVATGAWSSAAAVRLHRSHDYERVFDRQQADRVEALPGQPSEVGFRQFAGYVTANESHGRALFYWFFEATHDVQNKPLVLWFNGGPGCSSVGYGALEELGPFLVQKGKPEISLNPYSWNKEANLLFVESPAGVGFSYTNTTKDLSQFGDELTATDAHGFLVNWFKRFPQFRGHDFYITGESYAGHYVPQLATKILEGNKKAHHKKDRINLKGIMIGNAAIDASSDDRGLADYAWDHAIISDELYGAIKKECTFPEDGEETGPCNQAWNEFFGSMRNIDIYSLYTPACTDTLANASRTPSAAASSSSKLARIHHGRPYNTYDPCADYHVVDYLNRGDVQAALHANVTGIPYAWTPCSDALTNWTDSASSTLPAIRGLVDAGLRVWVFSGDTDDRVPVTSTRYALRKLGLATVREWREWFTSDQVGGYTVVYDGLTLVTIRGAGHMVPMIKPVQASQLFAHFLDGNELPAKPVPATAA</sequence>
<dbReference type="PRINTS" id="PR00724">
    <property type="entry name" value="CRBOXYPTASEC"/>
</dbReference>
<keyword evidence="6" id="KW-0325">Glycoprotein</keyword>
<evidence type="ECO:0000313" key="8">
    <source>
        <dbReference type="EMBL" id="KAG2612027.1"/>
    </source>
</evidence>
<dbReference type="SUPFAM" id="SSF53474">
    <property type="entry name" value="alpha/beta-Hydrolases"/>
    <property type="match status" value="1"/>
</dbReference>
<dbReference type="AlphaFoldDB" id="A0A8T0TPK6"/>
<dbReference type="Pfam" id="PF00450">
    <property type="entry name" value="Peptidase_S10"/>
    <property type="match status" value="1"/>
</dbReference>
<dbReference type="OrthoDB" id="443318at2759"/>
<dbReference type="EMBL" id="CM029043">
    <property type="protein sequence ID" value="KAG2612027.1"/>
    <property type="molecule type" value="Genomic_DNA"/>
</dbReference>
<name>A0A8T0TPK6_PANVG</name>
<dbReference type="Proteomes" id="UP000823388">
    <property type="component" value="Chromosome 4K"/>
</dbReference>
<keyword evidence="2 7" id="KW-0121">Carboxypeptidase</keyword>
<proteinExistence type="inferred from homology"/>
<evidence type="ECO:0000313" key="9">
    <source>
        <dbReference type="Proteomes" id="UP000823388"/>
    </source>
</evidence>
<evidence type="ECO:0000256" key="5">
    <source>
        <dbReference type="ARBA" id="ARBA00023157"/>
    </source>
</evidence>
<dbReference type="GO" id="GO:0005773">
    <property type="term" value="C:vacuole"/>
    <property type="evidence" value="ECO:0007669"/>
    <property type="project" value="TreeGrafter"/>
</dbReference>
<gene>
    <name evidence="8" type="ORF">PVAP13_4KG252500</name>
</gene>
<protein>
    <recommendedName>
        <fullName evidence="7">Carboxypeptidase</fullName>
        <ecNumber evidence="7">3.4.16.-</ecNumber>
    </recommendedName>
</protein>
<dbReference type="GO" id="GO:0004185">
    <property type="term" value="F:serine-type carboxypeptidase activity"/>
    <property type="evidence" value="ECO:0007669"/>
    <property type="project" value="UniProtKB-UniRule"/>
</dbReference>
<evidence type="ECO:0000256" key="7">
    <source>
        <dbReference type="RuleBase" id="RU361156"/>
    </source>
</evidence>
<evidence type="ECO:0000256" key="3">
    <source>
        <dbReference type="ARBA" id="ARBA00022670"/>
    </source>
</evidence>
<dbReference type="PROSITE" id="PS00131">
    <property type="entry name" value="CARBOXYPEPT_SER_SER"/>
    <property type="match status" value="1"/>
</dbReference>
<dbReference type="Gene3D" id="3.40.50.1820">
    <property type="entry name" value="alpha/beta hydrolase"/>
    <property type="match status" value="1"/>
</dbReference>
<evidence type="ECO:0000256" key="2">
    <source>
        <dbReference type="ARBA" id="ARBA00022645"/>
    </source>
</evidence>
<dbReference type="FunFam" id="3.40.50.1820:FF:000013">
    <property type="entry name" value="Carboxypeptidase"/>
    <property type="match status" value="1"/>
</dbReference>
<reference evidence="8" key="1">
    <citation type="submission" date="2020-05" db="EMBL/GenBank/DDBJ databases">
        <title>WGS assembly of Panicum virgatum.</title>
        <authorList>
            <person name="Lovell J.T."/>
            <person name="Jenkins J."/>
            <person name="Shu S."/>
            <person name="Juenger T.E."/>
            <person name="Schmutz J."/>
        </authorList>
    </citation>
    <scope>NUCLEOTIDE SEQUENCE</scope>
    <source>
        <strain evidence="8">AP13</strain>
    </source>
</reference>
<evidence type="ECO:0000256" key="4">
    <source>
        <dbReference type="ARBA" id="ARBA00022801"/>
    </source>
</evidence>
<dbReference type="PROSITE" id="PS00560">
    <property type="entry name" value="CARBOXYPEPT_SER_HIS"/>
    <property type="match status" value="1"/>
</dbReference>
<dbReference type="EC" id="3.4.16.-" evidence="7"/>
<keyword evidence="5" id="KW-1015">Disulfide bond</keyword>
<keyword evidence="3 7" id="KW-0645">Protease</keyword>
<dbReference type="PANTHER" id="PTHR11802:SF394">
    <property type="entry name" value="CARBOXYPEPTIDASE"/>
    <property type="match status" value="1"/>
</dbReference>
<accession>A0A8T0TPK6</accession>
<dbReference type="InterPro" id="IPR018202">
    <property type="entry name" value="Ser_caboxypep_ser_AS"/>
</dbReference>
<keyword evidence="7" id="KW-0732">Signal</keyword>
<evidence type="ECO:0000256" key="6">
    <source>
        <dbReference type="ARBA" id="ARBA00023180"/>
    </source>
</evidence>
<dbReference type="InterPro" id="IPR001563">
    <property type="entry name" value="Peptidase_S10"/>
</dbReference>
<feature type="chain" id="PRO_5035958914" description="Carboxypeptidase" evidence="7">
    <location>
        <begin position="24"/>
        <end position="487"/>
    </location>
</feature>
<dbReference type="PANTHER" id="PTHR11802">
    <property type="entry name" value="SERINE PROTEASE FAMILY S10 SERINE CARBOXYPEPTIDASE"/>
    <property type="match status" value="1"/>
</dbReference>
<dbReference type="Gene3D" id="6.10.250.940">
    <property type="match status" value="1"/>
</dbReference>
<dbReference type="Gene3D" id="3.40.50.11320">
    <property type="match status" value="1"/>
</dbReference>
<keyword evidence="4 7" id="KW-0378">Hydrolase</keyword>
<evidence type="ECO:0000256" key="1">
    <source>
        <dbReference type="ARBA" id="ARBA00009431"/>
    </source>
</evidence>
<dbReference type="GO" id="GO:0006508">
    <property type="term" value="P:proteolysis"/>
    <property type="evidence" value="ECO:0007669"/>
    <property type="project" value="UniProtKB-KW"/>
</dbReference>
<keyword evidence="9" id="KW-1185">Reference proteome</keyword>
<dbReference type="InterPro" id="IPR033124">
    <property type="entry name" value="Ser_caboxypep_his_AS"/>
</dbReference>
<dbReference type="FunFam" id="3.40.50.11320:FF:000006">
    <property type="entry name" value="Carboxypeptidase"/>
    <property type="match status" value="1"/>
</dbReference>
<dbReference type="InterPro" id="IPR029058">
    <property type="entry name" value="AB_hydrolase_fold"/>
</dbReference>
<comment type="caution">
    <text evidence="8">The sequence shown here is derived from an EMBL/GenBank/DDBJ whole genome shotgun (WGS) entry which is preliminary data.</text>
</comment>
<feature type="signal peptide" evidence="7">
    <location>
        <begin position="1"/>
        <end position="23"/>
    </location>
</feature>
<organism evidence="8 9">
    <name type="scientific">Panicum virgatum</name>
    <name type="common">Blackwell switchgrass</name>
    <dbReference type="NCBI Taxonomy" id="38727"/>
    <lineage>
        <taxon>Eukaryota</taxon>
        <taxon>Viridiplantae</taxon>
        <taxon>Streptophyta</taxon>
        <taxon>Embryophyta</taxon>
        <taxon>Tracheophyta</taxon>
        <taxon>Spermatophyta</taxon>
        <taxon>Magnoliopsida</taxon>
        <taxon>Liliopsida</taxon>
        <taxon>Poales</taxon>
        <taxon>Poaceae</taxon>
        <taxon>PACMAD clade</taxon>
        <taxon>Panicoideae</taxon>
        <taxon>Panicodae</taxon>
        <taxon>Paniceae</taxon>
        <taxon>Panicinae</taxon>
        <taxon>Panicum</taxon>
        <taxon>Panicum sect. Hiantes</taxon>
    </lineage>
</organism>